<proteinExistence type="predicted"/>
<sequence length="229" mass="25409">MISFTLSLGAEPRLIDFGWYTVPTYTNYSSTELLAPGKGEIGFGTSNFFMWCPNAGGYDVRTFDLLFRIGVLPHMELGIKYSSPHAMVLDACGGFEAGRVELTGSLGFGYLHYTKPLPPDSSLTCFYILDGYPTLALGYKIAPWLRAVVSCKGIISYYIRQIQWEGAQEMQFLNLYGGLGLTLDVGAGDWRIRPEIIPYKAASYSNLYSEPTRFHTTTLGVSVVYRPKG</sequence>
<accession>A0A532VAL9</accession>
<protein>
    <submittedName>
        <fullName evidence="1">Uncharacterized protein</fullName>
    </submittedName>
</protein>
<reference evidence="1 2" key="1">
    <citation type="submission" date="2017-06" db="EMBL/GenBank/DDBJ databases">
        <title>Novel microbial phyla capable of carbon fixation and sulfur reduction in deep-sea sediments.</title>
        <authorList>
            <person name="Huang J."/>
            <person name="Baker B."/>
            <person name="Wang Y."/>
        </authorList>
    </citation>
    <scope>NUCLEOTIDE SEQUENCE [LARGE SCALE GENOMIC DNA]</scope>
    <source>
        <strain evidence="1">B3_TA06</strain>
    </source>
</reference>
<dbReference type="EMBL" id="NJBO01000002">
    <property type="protein sequence ID" value="TKJ44017.1"/>
    <property type="molecule type" value="Genomic_DNA"/>
</dbReference>
<gene>
    <name evidence="1" type="ORF">CEE36_02545</name>
</gene>
<dbReference type="Proteomes" id="UP000317778">
    <property type="component" value="Unassembled WGS sequence"/>
</dbReference>
<comment type="caution">
    <text evidence="1">The sequence shown here is derived from an EMBL/GenBank/DDBJ whole genome shotgun (WGS) entry which is preliminary data.</text>
</comment>
<dbReference type="AlphaFoldDB" id="A0A532VAL9"/>
<evidence type="ECO:0000313" key="2">
    <source>
        <dbReference type="Proteomes" id="UP000317778"/>
    </source>
</evidence>
<organism evidence="1 2">
    <name type="scientific">candidate division TA06 bacterium B3_TA06</name>
    <dbReference type="NCBI Taxonomy" id="2012487"/>
    <lineage>
        <taxon>Bacteria</taxon>
        <taxon>Bacteria division TA06</taxon>
    </lineage>
</organism>
<evidence type="ECO:0000313" key="1">
    <source>
        <dbReference type="EMBL" id="TKJ44017.1"/>
    </source>
</evidence>
<name>A0A532VAL9_UNCT6</name>